<keyword evidence="2" id="KW-1185">Reference proteome</keyword>
<evidence type="ECO:0000313" key="1">
    <source>
        <dbReference type="EMBL" id="GBM66043.1"/>
    </source>
</evidence>
<name>A0A4Y2HLU6_ARAVE</name>
<evidence type="ECO:0000313" key="2">
    <source>
        <dbReference type="Proteomes" id="UP000499080"/>
    </source>
</evidence>
<reference evidence="1 2" key="1">
    <citation type="journal article" date="2019" name="Sci. Rep.">
        <title>Orb-weaving spider Araneus ventricosus genome elucidates the spidroin gene catalogue.</title>
        <authorList>
            <person name="Kono N."/>
            <person name="Nakamura H."/>
            <person name="Ohtoshi R."/>
            <person name="Moran D.A.P."/>
            <person name="Shinohara A."/>
            <person name="Yoshida Y."/>
            <person name="Fujiwara M."/>
            <person name="Mori M."/>
            <person name="Tomita M."/>
            <person name="Arakawa K."/>
        </authorList>
    </citation>
    <scope>NUCLEOTIDE SEQUENCE [LARGE SCALE GENOMIC DNA]</scope>
</reference>
<proteinExistence type="predicted"/>
<comment type="caution">
    <text evidence="1">The sequence shown here is derived from an EMBL/GenBank/DDBJ whole genome shotgun (WGS) entry which is preliminary data.</text>
</comment>
<protein>
    <submittedName>
        <fullName evidence="1">Uncharacterized protein</fullName>
    </submittedName>
</protein>
<sequence>MIIIVSNTEYEGEEEEEGMVIFLQLSRIANDDSNDVGVGLTHGPYTLLFHFDGEVRPIVTPEVPTSDRFHKRASLYTIIYYTGCPHLSWSSS</sequence>
<organism evidence="1 2">
    <name type="scientific">Araneus ventricosus</name>
    <name type="common">Orbweaver spider</name>
    <name type="synonym">Epeira ventricosa</name>
    <dbReference type="NCBI Taxonomy" id="182803"/>
    <lineage>
        <taxon>Eukaryota</taxon>
        <taxon>Metazoa</taxon>
        <taxon>Ecdysozoa</taxon>
        <taxon>Arthropoda</taxon>
        <taxon>Chelicerata</taxon>
        <taxon>Arachnida</taxon>
        <taxon>Araneae</taxon>
        <taxon>Araneomorphae</taxon>
        <taxon>Entelegynae</taxon>
        <taxon>Araneoidea</taxon>
        <taxon>Araneidae</taxon>
        <taxon>Araneus</taxon>
    </lineage>
</organism>
<accession>A0A4Y2HLU6</accession>
<dbReference type="AlphaFoldDB" id="A0A4Y2HLU6"/>
<dbReference type="EMBL" id="BGPR01259108">
    <property type="protein sequence ID" value="GBM66043.1"/>
    <property type="molecule type" value="Genomic_DNA"/>
</dbReference>
<gene>
    <name evidence="1" type="ORF">AVEN_87733_1</name>
</gene>
<dbReference type="Proteomes" id="UP000499080">
    <property type="component" value="Unassembled WGS sequence"/>
</dbReference>